<evidence type="ECO:0000313" key="1">
    <source>
        <dbReference type="EMBL" id="MBP0483948.1"/>
    </source>
</evidence>
<accession>A0A940S1A8</accession>
<dbReference type="PIRSF" id="PIRSF016624">
    <property type="entry name" value="Mu_prophg_I"/>
    <property type="match status" value="1"/>
</dbReference>
<evidence type="ECO:0000313" key="2">
    <source>
        <dbReference type="Proteomes" id="UP000675940"/>
    </source>
</evidence>
<protein>
    <recommendedName>
        <fullName evidence="3">Mu-like prophage I protein</fullName>
    </recommendedName>
</protein>
<gene>
    <name evidence="1" type="ORF">J5474_15815</name>
</gene>
<dbReference type="Proteomes" id="UP000675940">
    <property type="component" value="Unassembled WGS sequence"/>
</dbReference>
<evidence type="ECO:0008006" key="3">
    <source>
        <dbReference type="Google" id="ProtNLM"/>
    </source>
</evidence>
<reference evidence="1" key="1">
    <citation type="submission" date="2021-03" db="EMBL/GenBank/DDBJ databases">
        <title>Sagittula salina sp. nov. strain M10.9X isolated from the marine waste.</title>
        <authorList>
            <person name="Satari L."/>
            <person name="Molina-Menor E."/>
            <person name="Vidal-Verdu A."/>
            <person name="Pascual J."/>
            <person name="Pereto J."/>
            <person name="Porcar M."/>
        </authorList>
    </citation>
    <scope>NUCLEOTIDE SEQUENCE</scope>
    <source>
        <strain evidence="1">M10.9X</strain>
    </source>
</reference>
<keyword evidence="2" id="KW-1185">Reference proteome</keyword>
<name>A0A940S1A8_9RHOB</name>
<proteinExistence type="predicted"/>
<dbReference type="AlphaFoldDB" id="A0A940S1A8"/>
<sequence length="338" mass="35631">MKTEPAILCQVFELTASSEDGPPEWMQLLPAAGVPFQAIDGRGPWRYDDATALISSSLSAGPIIVDVNHSTIRRTPKGEDAPAMGRVVELQARADGLWGRVEWNAQGRALMGSRPYAYSGVSPVLLCAKSQPSKILRVAQVSLTNVPALGGSIASLTMETEAMGFEKFAKAVGLAETASEEDILAAITALKKEAGPVELTALATVLGAEGDADVQELTVLAKALTKKAEGAGDVVVLTAQVAGLQAERFIERMRGEGYAIDDEMTVELTAMHADNPQRAEKIAKRLPKLSPTHTGKPAPAGIEITALTAEQRTIADQLGVAHDVYLAGLKADAEAREA</sequence>
<dbReference type="RefSeq" id="WP_209361899.1">
    <property type="nucleotide sequence ID" value="NZ_JAGISH010000009.1"/>
</dbReference>
<comment type="caution">
    <text evidence="1">The sequence shown here is derived from an EMBL/GenBank/DDBJ whole genome shotgun (WGS) entry which is preliminary data.</text>
</comment>
<dbReference type="Pfam" id="PF10123">
    <property type="entry name" value="Mu-like_Pro"/>
    <property type="match status" value="1"/>
</dbReference>
<organism evidence="1 2">
    <name type="scientific">Sagittula salina</name>
    <dbReference type="NCBI Taxonomy" id="2820268"/>
    <lineage>
        <taxon>Bacteria</taxon>
        <taxon>Pseudomonadati</taxon>
        <taxon>Pseudomonadota</taxon>
        <taxon>Alphaproteobacteria</taxon>
        <taxon>Rhodobacterales</taxon>
        <taxon>Roseobacteraceae</taxon>
        <taxon>Sagittula</taxon>
    </lineage>
</organism>
<dbReference type="InterPro" id="IPR012106">
    <property type="entry name" value="Phage_Mu_Gp1"/>
</dbReference>
<dbReference type="EMBL" id="JAGISH010000009">
    <property type="protein sequence ID" value="MBP0483948.1"/>
    <property type="molecule type" value="Genomic_DNA"/>
</dbReference>